<evidence type="ECO:0000256" key="1">
    <source>
        <dbReference type="ARBA" id="ARBA00022723"/>
    </source>
</evidence>
<dbReference type="RefSeq" id="WP_072325721.1">
    <property type="nucleotide sequence ID" value="NZ_FPJW01000004.1"/>
</dbReference>
<reference evidence="3 4" key="1">
    <citation type="submission" date="2016-11" db="EMBL/GenBank/DDBJ databases">
        <authorList>
            <person name="Jaros S."/>
            <person name="Januszkiewicz K."/>
            <person name="Wedrychowicz H."/>
        </authorList>
    </citation>
    <scope>NUCLEOTIDE SEQUENCE [LARGE SCALE GENOMIC DNA]</scope>
    <source>
        <strain evidence="3 4">DSM 21637</strain>
    </source>
</reference>
<keyword evidence="4" id="KW-1185">Reference proteome</keyword>
<proteinExistence type="predicted"/>
<evidence type="ECO:0000313" key="4">
    <source>
        <dbReference type="Proteomes" id="UP000182350"/>
    </source>
</evidence>
<accession>A0A1K1WP10</accession>
<dbReference type="EMBL" id="FPJW01000004">
    <property type="protein sequence ID" value="SFX39121.1"/>
    <property type="molecule type" value="Genomic_DNA"/>
</dbReference>
<dbReference type="PANTHER" id="PTHR11820">
    <property type="entry name" value="ACYLPYRUVASE"/>
    <property type="match status" value="1"/>
</dbReference>
<sequence length="223" mass="23736">MISTRAFVPTLQGQNWAHSLGKIVCVGRNYAEHAAELNNPVPEQPLLFIKPVTCAVPMGQPLQLPQGRGEVHYETEIALLIGQPLQQAAAEQAMEALAGVGLALDLTLRGLQSELKKQGHPWERAKAWDGACPLSEFVPASRVDDWSALALSLSINGELRQQGSAAQMLTPIAQLLSHISETFTLLPGDVVITGTPAGVGVLASGDQLQLSLQGLLEVETTVI</sequence>
<dbReference type="STRING" id="1122209.SAMN02745752_01482"/>
<evidence type="ECO:0000259" key="2">
    <source>
        <dbReference type="Pfam" id="PF01557"/>
    </source>
</evidence>
<dbReference type="GO" id="GO:0046872">
    <property type="term" value="F:metal ion binding"/>
    <property type="evidence" value="ECO:0007669"/>
    <property type="project" value="UniProtKB-KW"/>
</dbReference>
<dbReference type="GO" id="GO:0018773">
    <property type="term" value="F:acetylpyruvate hydrolase activity"/>
    <property type="evidence" value="ECO:0007669"/>
    <property type="project" value="TreeGrafter"/>
</dbReference>
<dbReference type="Gene3D" id="3.90.850.10">
    <property type="entry name" value="Fumarylacetoacetase-like, C-terminal domain"/>
    <property type="match status" value="1"/>
</dbReference>
<keyword evidence="1" id="KW-0479">Metal-binding</keyword>
<dbReference type="InterPro" id="IPR036663">
    <property type="entry name" value="Fumarylacetoacetase_C_sf"/>
</dbReference>
<dbReference type="Proteomes" id="UP000182350">
    <property type="component" value="Unassembled WGS sequence"/>
</dbReference>
<dbReference type="AlphaFoldDB" id="A0A1K1WP10"/>
<organism evidence="3 4">
    <name type="scientific">Marinospirillum alkaliphilum DSM 21637</name>
    <dbReference type="NCBI Taxonomy" id="1122209"/>
    <lineage>
        <taxon>Bacteria</taxon>
        <taxon>Pseudomonadati</taxon>
        <taxon>Pseudomonadota</taxon>
        <taxon>Gammaproteobacteria</taxon>
        <taxon>Oceanospirillales</taxon>
        <taxon>Oceanospirillaceae</taxon>
        <taxon>Marinospirillum</taxon>
    </lineage>
</organism>
<dbReference type="InterPro" id="IPR011234">
    <property type="entry name" value="Fumarylacetoacetase-like_C"/>
</dbReference>
<feature type="domain" description="Fumarylacetoacetase-like C-terminal" evidence="2">
    <location>
        <begin position="22"/>
        <end position="222"/>
    </location>
</feature>
<dbReference type="OrthoDB" id="9805307at2"/>
<dbReference type="PANTHER" id="PTHR11820:SF7">
    <property type="entry name" value="ACYLPYRUVASE FAHD1, MITOCHONDRIAL"/>
    <property type="match status" value="1"/>
</dbReference>
<evidence type="ECO:0000313" key="3">
    <source>
        <dbReference type="EMBL" id="SFX39121.1"/>
    </source>
</evidence>
<dbReference type="SUPFAM" id="SSF56529">
    <property type="entry name" value="FAH"/>
    <property type="match status" value="1"/>
</dbReference>
<gene>
    <name evidence="3" type="ORF">SAMN02745752_01482</name>
</gene>
<dbReference type="Pfam" id="PF01557">
    <property type="entry name" value="FAA_hydrolase"/>
    <property type="match status" value="1"/>
</dbReference>
<dbReference type="NCBIfam" id="NF007967">
    <property type="entry name" value="PRK10691.1"/>
    <property type="match status" value="1"/>
</dbReference>
<protein>
    <submittedName>
        <fullName evidence="3">2-keto-4-pentenoate hydratase/2-oxohepta-3-ene-1,7-dioic acid hydratase (Catechol pathway)</fullName>
    </submittedName>
</protein>
<name>A0A1K1WP10_9GAMM</name>